<feature type="transmembrane region" description="Helical" evidence="1">
    <location>
        <begin position="12"/>
        <end position="34"/>
    </location>
</feature>
<keyword evidence="1" id="KW-1133">Transmembrane helix</keyword>
<dbReference type="NCBIfam" id="TIGR02523">
    <property type="entry name" value="type_IV_pilV"/>
    <property type="match status" value="1"/>
</dbReference>
<comment type="caution">
    <text evidence="3">The sequence shown here is derived from an EMBL/GenBank/DDBJ whole genome shotgun (WGS) entry which is preliminary data.</text>
</comment>
<accession>A0A2N3J633</accession>
<evidence type="ECO:0000256" key="1">
    <source>
        <dbReference type="SAM" id="Phobius"/>
    </source>
</evidence>
<dbReference type="InterPro" id="IPR012902">
    <property type="entry name" value="N_methyl_site"/>
</dbReference>
<dbReference type="AlphaFoldDB" id="A0A2N3J633"/>
<sequence>MAIHRPLHNKGFSLLEVMITAVILSLGLLGLVALQTHSKFASYEARQRTIASWLANDMVERVRINRDSWSASGAVTVNLAANLPRPTCAAADGTISACSAADLRAADLHYWQQALLGVSVSGAASSLNSPVGCVVRRANNVLAVGIFWAGKQALSDGGGAGTAATLINECQLSTTIDAARRQFILTTTL</sequence>
<dbReference type="Proteomes" id="UP000233467">
    <property type="component" value="Unassembled WGS sequence"/>
</dbReference>
<proteinExistence type="predicted"/>
<reference evidence="3 4" key="1">
    <citation type="journal article" date="2017" name="Front. Microbiol.">
        <title>Strong Genomic and Phenotypic Heterogeneity in the Aeromonas sobria Species Complex.</title>
        <authorList>
            <person name="Gauthier J."/>
            <person name="Vincent A.T."/>
            <person name="Charette S.J."/>
            <person name="Derome N."/>
        </authorList>
    </citation>
    <scope>NUCLEOTIDE SEQUENCE [LARGE SCALE GENOMIC DNA]</scope>
    <source>
        <strain evidence="3 4">TM18</strain>
    </source>
</reference>
<dbReference type="RefSeq" id="WP_101323643.1">
    <property type="nucleotide sequence ID" value="NZ_NQML01000009.1"/>
</dbReference>
<keyword evidence="1" id="KW-0812">Transmembrane</keyword>
<name>A0A2N3J633_AERSO</name>
<keyword evidence="4" id="KW-1185">Reference proteome</keyword>
<evidence type="ECO:0000313" key="4">
    <source>
        <dbReference type="Proteomes" id="UP000233467"/>
    </source>
</evidence>
<evidence type="ECO:0000259" key="2">
    <source>
        <dbReference type="Pfam" id="PF22150"/>
    </source>
</evidence>
<evidence type="ECO:0000313" key="3">
    <source>
        <dbReference type="EMBL" id="PKQ81904.1"/>
    </source>
</evidence>
<dbReference type="Pfam" id="PF07963">
    <property type="entry name" value="N_methyl"/>
    <property type="match status" value="1"/>
</dbReference>
<dbReference type="Pfam" id="PF22150">
    <property type="entry name" value="Tt1218-like"/>
    <property type="match status" value="1"/>
</dbReference>
<protein>
    <submittedName>
        <fullName evidence="3">Type IV pilus modification protein PilV</fullName>
    </submittedName>
</protein>
<dbReference type="EMBL" id="NQMM01000012">
    <property type="protein sequence ID" value="PKQ81904.1"/>
    <property type="molecule type" value="Genomic_DNA"/>
</dbReference>
<keyword evidence="1" id="KW-0472">Membrane</keyword>
<dbReference type="NCBIfam" id="TIGR02532">
    <property type="entry name" value="IV_pilin_GFxxxE"/>
    <property type="match status" value="1"/>
</dbReference>
<dbReference type="InterPro" id="IPR054402">
    <property type="entry name" value="Tt1218-like_dom"/>
</dbReference>
<dbReference type="PROSITE" id="PS00409">
    <property type="entry name" value="PROKAR_NTER_METHYL"/>
    <property type="match status" value="1"/>
</dbReference>
<organism evidence="3 4">
    <name type="scientific">Aeromonas sobria</name>
    <dbReference type="NCBI Taxonomy" id="646"/>
    <lineage>
        <taxon>Bacteria</taxon>
        <taxon>Pseudomonadati</taxon>
        <taxon>Pseudomonadota</taxon>
        <taxon>Gammaproteobacteria</taxon>
        <taxon>Aeromonadales</taxon>
        <taxon>Aeromonadaceae</taxon>
        <taxon>Aeromonas</taxon>
    </lineage>
</organism>
<dbReference type="InterPro" id="IPR013362">
    <property type="entry name" value="Pilus_4_PilV"/>
</dbReference>
<gene>
    <name evidence="3" type="primary">pilV</name>
    <name evidence="3" type="ORF">CJP16_03655</name>
</gene>
<feature type="domain" description="Type IV pilin Tt1218-like" evidence="2">
    <location>
        <begin position="33"/>
        <end position="107"/>
    </location>
</feature>